<evidence type="ECO:0000256" key="5">
    <source>
        <dbReference type="SAM" id="MobiDB-lite"/>
    </source>
</evidence>
<sequence length="612" mass="60358">MVRPLADDPARFVDDALDGFVDLYADQVRRVPGGVVRAVAAPRSEVAVVVGGGSGHYPAFCGLVGPGYAHGAVVGNVFTSPSTADAVSVGAAAAGDAGVLLLTGNYAGDVMNFTLARDELRARGVTAEYLVVTDDVASAPAGDEARRRGIAGDHVVFKVAGAAAAEGRSFDDVVAAARHANDRTRTLGVAFDGCTLPGADAPLFTVPEGTVGLGVGIHGEPGIGEMPACTASELAAALVEPLLAERPAGAGPRVGVVLNGLGRTKYEELFVLWRAVRPLLDAAGLQVVQPDVGELVTSLDMSGCSLTLVWLDDDLERWWCAPAHTPAYRRGVVGVAGSGRAGSAGDEGTTVGGSSSPTAAGTPGAATVGTGATADGSSAPAASGAAQAARVVDEADAAEARLVVAALHRVAGTLRDLEPELGRLDAVAGDGDHGRGMVRGSSAAAAAAQAAAAAGHGAVACLRDAGRAWADKAGGTSGVLWGAGIGAVAHALAARPVADPSARLAAAVRAGIAAVVALGGAQPGDKTMVDAAEPFAAALEQGAAAGQDPAVVWDAALDAALTAAQATADLRPRLGRARPLAERSVGTPDPGAVSFVAVAGAVRSVVVPGEGS</sequence>
<protein>
    <submittedName>
        <fullName evidence="8">Glycerone kinase</fullName>
        <ecNumber evidence="8">2.7.1.29</ecNumber>
    </submittedName>
</protein>
<feature type="domain" description="DhaK" evidence="7">
    <location>
        <begin position="8"/>
        <end position="328"/>
    </location>
</feature>
<evidence type="ECO:0000313" key="8">
    <source>
        <dbReference type="EMBL" id="ADG73103.1"/>
    </source>
</evidence>
<dbReference type="NCBIfam" id="NF011049">
    <property type="entry name" value="PRK14479.1"/>
    <property type="match status" value="1"/>
</dbReference>
<dbReference type="GO" id="GO:0005829">
    <property type="term" value="C:cytosol"/>
    <property type="evidence" value="ECO:0007669"/>
    <property type="project" value="TreeGrafter"/>
</dbReference>
<dbReference type="HOGENOM" id="CLU_017054_6_1_11"/>
<gene>
    <name evidence="8" type="ordered locus">Cfla_0184</name>
</gene>
<keyword evidence="2" id="KW-0547">Nucleotide-binding</keyword>
<dbReference type="GO" id="GO:0019563">
    <property type="term" value="P:glycerol catabolic process"/>
    <property type="evidence" value="ECO:0007669"/>
    <property type="project" value="TreeGrafter"/>
</dbReference>
<dbReference type="FunFam" id="3.40.50.10440:FF:000001">
    <property type="entry name" value="Dihydroxyacetone kinase, DhaK subunit"/>
    <property type="match status" value="1"/>
</dbReference>
<evidence type="ECO:0000256" key="4">
    <source>
        <dbReference type="ARBA" id="ARBA00022840"/>
    </source>
</evidence>
<accession>D5UGC0</accession>
<dbReference type="GO" id="GO:0005524">
    <property type="term" value="F:ATP binding"/>
    <property type="evidence" value="ECO:0007669"/>
    <property type="project" value="UniProtKB-KW"/>
</dbReference>
<dbReference type="RefSeq" id="WP_013115437.1">
    <property type="nucleotide sequence ID" value="NC_014151.1"/>
</dbReference>
<keyword evidence="4" id="KW-0067">ATP-binding</keyword>
<feature type="compositionally biased region" description="Low complexity" evidence="5">
    <location>
        <begin position="343"/>
        <end position="380"/>
    </location>
</feature>
<dbReference type="PROSITE" id="PS51481">
    <property type="entry name" value="DHAK"/>
    <property type="match status" value="1"/>
</dbReference>
<dbReference type="AlphaFoldDB" id="D5UGC0"/>
<evidence type="ECO:0000259" key="7">
    <source>
        <dbReference type="PROSITE" id="PS51481"/>
    </source>
</evidence>
<dbReference type="Gene3D" id="1.25.40.340">
    <property type="match status" value="1"/>
</dbReference>
<keyword evidence="3 8" id="KW-0418">Kinase</keyword>
<dbReference type="STRING" id="446466.Cfla_0184"/>
<dbReference type="InterPro" id="IPR004007">
    <property type="entry name" value="DhaL_dom"/>
</dbReference>
<dbReference type="Pfam" id="PF02734">
    <property type="entry name" value="Dak2"/>
    <property type="match status" value="1"/>
</dbReference>
<evidence type="ECO:0000256" key="1">
    <source>
        <dbReference type="ARBA" id="ARBA00022679"/>
    </source>
</evidence>
<dbReference type="EMBL" id="CP001964">
    <property type="protein sequence ID" value="ADG73103.1"/>
    <property type="molecule type" value="Genomic_DNA"/>
</dbReference>
<dbReference type="InterPro" id="IPR004006">
    <property type="entry name" value="DhaK_dom"/>
</dbReference>
<dbReference type="Proteomes" id="UP000000849">
    <property type="component" value="Chromosome"/>
</dbReference>
<dbReference type="FunFam" id="1.25.40.340:FF:000002">
    <property type="entry name" value="Dihydroxyacetone kinase, L subunit"/>
    <property type="match status" value="1"/>
</dbReference>
<organism evidence="8 9">
    <name type="scientific">Cellulomonas flavigena (strain ATCC 482 / DSM 20109 / BCRC 11376 / JCM 18109 / NBRC 3775 / NCIMB 8073 / NRS 134)</name>
    <dbReference type="NCBI Taxonomy" id="446466"/>
    <lineage>
        <taxon>Bacteria</taxon>
        <taxon>Bacillati</taxon>
        <taxon>Actinomycetota</taxon>
        <taxon>Actinomycetes</taxon>
        <taxon>Micrococcales</taxon>
        <taxon>Cellulomonadaceae</taxon>
        <taxon>Cellulomonas</taxon>
    </lineage>
</organism>
<feature type="domain" description="DhaL" evidence="6">
    <location>
        <begin position="401"/>
        <end position="604"/>
    </location>
</feature>
<dbReference type="KEGG" id="cfl:Cfla_0184"/>
<evidence type="ECO:0000256" key="2">
    <source>
        <dbReference type="ARBA" id="ARBA00022741"/>
    </source>
</evidence>
<dbReference type="GO" id="GO:0004371">
    <property type="term" value="F:glycerone kinase activity"/>
    <property type="evidence" value="ECO:0007669"/>
    <property type="project" value="UniProtKB-EC"/>
</dbReference>
<dbReference type="EC" id="2.7.1.29" evidence="8"/>
<dbReference type="PROSITE" id="PS51480">
    <property type="entry name" value="DHAL"/>
    <property type="match status" value="1"/>
</dbReference>
<dbReference type="SUPFAM" id="SSF101473">
    <property type="entry name" value="DhaL-like"/>
    <property type="match status" value="1"/>
</dbReference>
<dbReference type="Gene3D" id="3.30.1180.20">
    <property type="entry name" value="Dihydroxyacetone kinase, domain 2"/>
    <property type="match status" value="1"/>
</dbReference>
<dbReference type="Pfam" id="PF02733">
    <property type="entry name" value="Dak1"/>
    <property type="match status" value="1"/>
</dbReference>
<dbReference type="SMART" id="SM01120">
    <property type="entry name" value="Dak2"/>
    <property type="match status" value="1"/>
</dbReference>
<dbReference type="InterPro" id="IPR050861">
    <property type="entry name" value="Dihydroxyacetone_Kinase"/>
</dbReference>
<evidence type="ECO:0000256" key="3">
    <source>
        <dbReference type="ARBA" id="ARBA00022777"/>
    </source>
</evidence>
<reference evidence="8 9" key="1">
    <citation type="journal article" date="2010" name="Stand. Genomic Sci.">
        <title>Complete genome sequence of Cellulomonas flavigena type strain (134).</title>
        <authorList>
            <person name="Abt B."/>
            <person name="Foster B."/>
            <person name="Lapidus A."/>
            <person name="Clum A."/>
            <person name="Sun H."/>
            <person name="Pukall R."/>
            <person name="Lucas S."/>
            <person name="Glavina Del Rio T."/>
            <person name="Nolan M."/>
            <person name="Tice H."/>
            <person name="Cheng J.F."/>
            <person name="Pitluck S."/>
            <person name="Liolios K."/>
            <person name="Ivanova N."/>
            <person name="Mavromatis K."/>
            <person name="Ovchinnikova G."/>
            <person name="Pati A."/>
            <person name="Goodwin L."/>
            <person name="Chen A."/>
            <person name="Palaniappan K."/>
            <person name="Land M."/>
            <person name="Hauser L."/>
            <person name="Chang Y.J."/>
            <person name="Jeffries C.D."/>
            <person name="Rohde M."/>
            <person name="Goker M."/>
            <person name="Woyke T."/>
            <person name="Bristow J."/>
            <person name="Eisen J.A."/>
            <person name="Markowitz V."/>
            <person name="Hugenholtz P."/>
            <person name="Kyrpides N.C."/>
            <person name="Klenk H.P."/>
        </authorList>
    </citation>
    <scope>NUCLEOTIDE SEQUENCE [LARGE SCALE GENOMIC DNA]</scope>
    <source>
        <strain evidence="9">ATCC 482 / DSM 20109 / BCRC 11376 / JCM 18109 / NBRC 3775 / NCIMB 8073 / NRS 134</strain>
    </source>
</reference>
<evidence type="ECO:0000313" key="9">
    <source>
        <dbReference type="Proteomes" id="UP000000849"/>
    </source>
</evidence>
<dbReference type="PANTHER" id="PTHR28629">
    <property type="entry name" value="TRIOKINASE/FMN CYCLASE"/>
    <property type="match status" value="1"/>
</dbReference>
<name>D5UGC0_CELFN</name>
<dbReference type="PANTHER" id="PTHR28629:SF4">
    <property type="entry name" value="TRIOKINASE_FMN CYCLASE"/>
    <property type="match status" value="1"/>
</dbReference>
<evidence type="ECO:0000259" key="6">
    <source>
        <dbReference type="PROSITE" id="PS51480"/>
    </source>
</evidence>
<proteinExistence type="predicted"/>
<keyword evidence="1 8" id="KW-0808">Transferase</keyword>
<dbReference type="InterPro" id="IPR036117">
    <property type="entry name" value="DhaL_dom_sf"/>
</dbReference>
<keyword evidence="9" id="KW-1185">Reference proteome</keyword>
<feature type="region of interest" description="Disordered" evidence="5">
    <location>
        <begin position="339"/>
        <end position="380"/>
    </location>
</feature>
<dbReference type="SUPFAM" id="SSF82549">
    <property type="entry name" value="DAK1/DegV-like"/>
    <property type="match status" value="1"/>
</dbReference>
<dbReference type="eggNOG" id="COG2376">
    <property type="taxonomic scope" value="Bacteria"/>
</dbReference>
<dbReference type="Gene3D" id="3.40.50.10440">
    <property type="entry name" value="Dihydroxyacetone kinase, domain 1"/>
    <property type="match status" value="1"/>
</dbReference>